<dbReference type="Pfam" id="PF01419">
    <property type="entry name" value="Jacalin"/>
    <property type="match status" value="1"/>
</dbReference>
<accession>A0AAD6VEZ5</accession>
<dbReference type="SMART" id="SM00915">
    <property type="entry name" value="Jacalin"/>
    <property type="match status" value="1"/>
</dbReference>
<dbReference type="Gene3D" id="2.100.10.30">
    <property type="entry name" value="Jacalin-like lectin domain"/>
    <property type="match status" value="1"/>
</dbReference>
<evidence type="ECO:0000259" key="1">
    <source>
        <dbReference type="PROSITE" id="PS51752"/>
    </source>
</evidence>
<name>A0AAD6VEZ5_9AGAR</name>
<dbReference type="InterPro" id="IPR001229">
    <property type="entry name" value="Jacalin-like_lectin_dom"/>
</dbReference>
<sequence length="581" mass="63074">MPILRDIPPLAAITKGDVIDIPGFPGVTVVHAFGEDPNPGRVEVAANAYDQQVHQSPTFGTVTSGKFYDDENPPFTVLGGNLMANEKGVTGIQLDYEAGFQGRTPGSGAGVDTTFKLAQDEYITGFRGTQHEGRISTLVIITNKRHIATAENVAEFVGHEKFAWSVEKGHYIIGFTGTADDYLTSISAFYVAEDPPYNPDLDVVIETRSNFVVCKNSIVNLVRGGDYGRYYDLDNRGSRELQMVYQQISELGDRAWATVSTPEKKQLRVSFIQNVGTVWVYSEDSGPGLNGEAPSAESQHANFGSFAQSSGWTGSNGFLVSHLPPGAVSLVAAIALQKWLNSWFLARATRFLGDAAANLTARLAGEGLLRAGGRVVVRVLGRIALFGAKWLIGPIIGSLIALGLQELWSYLMKEYVLLCRVVNYDAHATYTVTDAYGVNEEITDPDFAASEIPKMDLAGTQRTIPGLPFPITIDENIAYYNNYIVKNSQPFAGGMQVAMGVLKNGSSDGFNFYYRVEKAADNSQALGAPRQSARDFLSNKNAQKTKILSIGGPIPVNMTSPELWHSSDDIYRCDVAIVPPN</sequence>
<dbReference type="SUPFAM" id="SSF51101">
    <property type="entry name" value="Mannose-binding lectins"/>
    <property type="match status" value="1"/>
</dbReference>
<dbReference type="InterPro" id="IPR036404">
    <property type="entry name" value="Jacalin-like_lectin_dom_sf"/>
</dbReference>
<comment type="caution">
    <text evidence="3">The sequence shown here is derived from an EMBL/GenBank/DDBJ whole genome shotgun (WGS) entry which is preliminary data.</text>
</comment>
<proteinExistence type="predicted"/>
<dbReference type="Proteomes" id="UP001219525">
    <property type="component" value="Unassembled WGS sequence"/>
</dbReference>
<evidence type="ECO:0000313" key="4">
    <source>
        <dbReference type="Proteomes" id="UP001219525"/>
    </source>
</evidence>
<dbReference type="PROSITE" id="PS51752">
    <property type="entry name" value="JACALIN_LECTIN"/>
    <property type="match status" value="1"/>
</dbReference>
<dbReference type="EMBL" id="JARJCW010000027">
    <property type="protein sequence ID" value="KAJ7210830.1"/>
    <property type="molecule type" value="Genomic_DNA"/>
</dbReference>
<evidence type="ECO:0000313" key="2">
    <source>
        <dbReference type="EMBL" id="KAJ7210828.1"/>
    </source>
</evidence>
<evidence type="ECO:0000313" key="3">
    <source>
        <dbReference type="EMBL" id="KAJ7210830.1"/>
    </source>
</evidence>
<dbReference type="EMBL" id="JARJCW010000027">
    <property type="protein sequence ID" value="KAJ7210828.1"/>
    <property type="molecule type" value="Genomic_DNA"/>
</dbReference>
<reference evidence="3" key="1">
    <citation type="submission" date="2023-03" db="EMBL/GenBank/DDBJ databases">
        <title>Massive genome expansion in bonnet fungi (Mycena s.s.) driven by repeated elements and novel gene families across ecological guilds.</title>
        <authorList>
            <consortium name="Lawrence Berkeley National Laboratory"/>
            <person name="Harder C.B."/>
            <person name="Miyauchi S."/>
            <person name="Viragh M."/>
            <person name="Kuo A."/>
            <person name="Thoen E."/>
            <person name="Andreopoulos B."/>
            <person name="Lu D."/>
            <person name="Skrede I."/>
            <person name="Drula E."/>
            <person name="Henrissat B."/>
            <person name="Morin E."/>
            <person name="Kohler A."/>
            <person name="Barry K."/>
            <person name="LaButti K."/>
            <person name="Morin E."/>
            <person name="Salamov A."/>
            <person name="Lipzen A."/>
            <person name="Mereny Z."/>
            <person name="Hegedus B."/>
            <person name="Baldrian P."/>
            <person name="Stursova M."/>
            <person name="Weitz H."/>
            <person name="Taylor A."/>
            <person name="Grigoriev I.V."/>
            <person name="Nagy L.G."/>
            <person name="Martin F."/>
            <person name="Kauserud H."/>
        </authorList>
    </citation>
    <scope>NUCLEOTIDE SEQUENCE</scope>
    <source>
        <strain evidence="3">9144</strain>
    </source>
</reference>
<dbReference type="AlphaFoldDB" id="A0AAD6VEZ5"/>
<gene>
    <name evidence="2" type="ORF">GGX14DRAFT_565423</name>
    <name evidence="3" type="ORF">GGX14DRAFT_565425</name>
</gene>
<feature type="domain" description="Jacalin-type lectin" evidence="1">
    <location>
        <begin position="53"/>
        <end position="192"/>
    </location>
</feature>
<protein>
    <recommendedName>
        <fullName evidence="1">Jacalin-type lectin domain-containing protein</fullName>
    </recommendedName>
</protein>
<organism evidence="3 4">
    <name type="scientific">Mycena pura</name>
    <dbReference type="NCBI Taxonomy" id="153505"/>
    <lineage>
        <taxon>Eukaryota</taxon>
        <taxon>Fungi</taxon>
        <taxon>Dikarya</taxon>
        <taxon>Basidiomycota</taxon>
        <taxon>Agaricomycotina</taxon>
        <taxon>Agaricomycetes</taxon>
        <taxon>Agaricomycetidae</taxon>
        <taxon>Agaricales</taxon>
        <taxon>Marasmiineae</taxon>
        <taxon>Mycenaceae</taxon>
        <taxon>Mycena</taxon>
    </lineage>
</organism>
<keyword evidence="4" id="KW-1185">Reference proteome</keyword>